<dbReference type="PANTHER" id="PTHR47637:SF1">
    <property type="entry name" value="CHAPERONE SURA"/>
    <property type="match status" value="1"/>
</dbReference>
<sequence>MKRRASILAVFLLIGTMAFAATIGAPAATVRLTKTTPISMADLEAEVAQYKANTVKQGGDPASVDPLQVLNLLINNELFRQGAARDGVKITDAMVESAYDSQKTNLEASTGQKFTDAEFDQIIINNFGSVDAYRKAIREQLMVDSYVRMKKSDMLGTKVQVSDAEITSFYRKNKTNFISPETVKLSHIYIPFTNDAQKDAQNKALLERVARDIKNGSLSFEKAVVQYSEDAQSKNKAGDIGWLTMDNMEARAGLGDAFFDVAFTTDVGNVSDVVTSNTGYHILKILAYNDTKILQLQDQISPTTSTTVEQYIRSELAAQKQQANYYAAINSLVDDLRKSATINILYK</sequence>
<reference evidence="6" key="1">
    <citation type="submission" date="2018-08" db="EMBL/GenBank/DDBJ databases">
        <authorList>
            <person name="Grouzdev D.S."/>
            <person name="Krutkina M.S."/>
        </authorList>
    </citation>
    <scope>NUCLEOTIDE SEQUENCE [LARGE SCALE GENOMIC DNA]</scope>
    <source>
        <strain evidence="6">4-11</strain>
    </source>
</reference>
<evidence type="ECO:0000256" key="2">
    <source>
        <dbReference type="PROSITE-ProRule" id="PRU00278"/>
    </source>
</evidence>
<feature type="domain" description="PpiC" evidence="4">
    <location>
        <begin position="180"/>
        <end position="287"/>
    </location>
</feature>
<feature type="signal peptide" evidence="3">
    <location>
        <begin position="1"/>
        <end position="20"/>
    </location>
</feature>
<dbReference type="AlphaFoldDB" id="A0A372MFL9"/>
<dbReference type="InterPro" id="IPR046357">
    <property type="entry name" value="PPIase_dom_sf"/>
</dbReference>
<evidence type="ECO:0000313" key="5">
    <source>
        <dbReference type="EMBL" id="RFU94572.1"/>
    </source>
</evidence>
<dbReference type="Pfam" id="PF13624">
    <property type="entry name" value="SurA_N_3"/>
    <property type="match status" value="1"/>
</dbReference>
<dbReference type="Proteomes" id="UP000264002">
    <property type="component" value="Unassembled WGS sequence"/>
</dbReference>
<reference evidence="5 6" key="2">
    <citation type="submission" date="2018-09" db="EMBL/GenBank/DDBJ databases">
        <title>Genome of Sphaerochaeta halotolerans strain 4-11.</title>
        <authorList>
            <person name="Nazina T.N."/>
            <person name="Sokolova D.S."/>
        </authorList>
    </citation>
    <scope>NUCLEOTIDE SEQUENCE [LARGE SCALE GENOMIC DNA]</scope>
    <source>
        <strain evidence="5 6">4-11</strain>
    </source>
</reference>
<keyword evidence="2 5" id="KW-0413">Isomerase</keyword>
<dbReference type="SUPFAM" id="SSF109998">
    <property type="entry name" value="Triger factor/SurA peptide-binding domain-like"/>
    <property type="match status" value="1"/>
</dbReference>
<dbReference type="Gene3D" id="1.10.4030.10">
    <property type="entry name" value="Porin chaperone SurA, peptide-binding domain"/>
    <property type="match status" value="1"/>
</dbReference>
<dbReference type="SUPFAM" id="SSF54534">
    <property type="entry name" value="FKBP-like"/>
    <property type="match status" value="1"/>
</dbReference>
<gene>
    <name evidence="5" type="ORF">DYP60_08625</name>
</gene>
<dbReference type="InterPro" id="IPR050280">
    <property type="entry name" value="OMP_Chaperone_SurA"/>
</dbReference>
<dbReference type="PROSITE" id="PS50198">
    <property type="entry name" value="PPIC_PPIASE_2"/>
    <property type="match status" value="1"/>
</dbReference>
<proteinExistence type="predicted"/>
<protein>
    <submittedName>
        <fullName evidence="5">Peptidylprolyl isomerase</fullName>
    </submittedName>
</protein>
<feature type="chain" id="PRO_5016977541" evidence="3">
    <location>
        <begin position="21"/>
        <end position="347"/>
    </location>
</feature>
<evidence type="ECO:0000313" key="6">
    <source>
        <dbReference type="Proteomes" id="UP000264002"/>
    </source>
</evidence>
<evidence type="ECO:0000259" key="4">
    <source>
        <dbReference type="PROSITE" id="PS50198"/>
    </source>
</evidence>
<keyword evidence="1 3" id="KW-0732">Signal</keyword>
<dbReference type="InterPro" id="IPR027304">
    <property type="entry name" value="Trigger_fact/SurA_dom_sf"/>
</dbReference>
<dbReference type="Pfam" id="PF13616">
    <property type="entry name" value="Rotamase_3"/>
    <property type="match status" value="1"/>
</dbReference>
<dbReference type="PANTHER" id="PTHR47637">
    <property type="entry name" value="CHAPERONE SURA"/>
    <property type="match status" value="1"/>
</dbReference>
<dbReference type="EMBL" id="QUWK01000008">
    <property type="protein sequence ID" value="RFU94572.1"/>
    <property type="molecule type" value="Genomic_DNA"/>
</dbReference>
<evidence type="ECO:0000256" key="3">
    <source>
        <dbReference type="SAM" id="SignalP"/>
    </source>
</evidence>
<organism evidence="5 6">
    <name type="scientific">Sphaerochaeta halotolerans</name>
    <dbReference type="NCBI Taxonomy" id="2293840"/>
    <lineage>
        <taxon>Bacteria</taxon>
        <taxon>Pseudomonadati</taxon>
        <taxon>Spirochaetota</taxon>
        <taxon>Spirochaetia</taxon>
        <taxon>Spirochaetales</taxon>
        <taxon>Sphaerochaetaceae</taxon>
        <taxon>Sphaerochaeta</taxon>
    </lineage>
</organism>
<keyword evidence="2" id="KW-0697">Rotamase</keyword>
<comment type="caution">
    <text evidence="5">The sequence shown here is derived from an EMBL/GenBank/DDBJ whole genome shotgun (WGS) entry which is preliminary data.</text>
</comment>
<name>A0A372MFL9_9SPIR</name>
<dbReference type="GO" id="GO:0003755">
    <property type="term" value="F:peptidyl-prolyl cis-trans isomerase activity"/>
    <property type="evidence" value="ECO:0007669"/>
    <property type="project" value="UniProtKB-KW"/>
</dbReference>
<accession>A0A372MFL9</accession>
<evidence type="ECO:0000256" key="1">
    <source>
        <dbReference type="ARBA" id="ARBA00022729"/>
    </source>
</evidence>
<dbReference type="InterPro" id="IPR000297">
    <property type="entry name" value="PPIase_PpiC"/>
</dbReference>
<dbReference type="Gene3D" id="3.10.50.40">
    <property type="match status" value="1"/>
</dbReference>
<dbReference type="RefSeq" id="WP_117330606.1">
    <property type="nucleotide sequence ID" value="NZ_QUWK01000008.1"/>
</dbReference>
<keyword evidence="6" id="KW-1185">Reference proteome</keyword>